<protein>
    <submittedName>
        <fullName evidence="11">PAS-4</fullName>
    </submittedName>
</protein>
<gene>
    <name evidence="8" type="ORF">DME_LOCUS7262</name>
</gene>
<comment type="similarity">
    <text evidence="2">Belongs to the CD36 family.</text>
</comment>
<keyword evidence="10" id="KW-1185">Reference proteome</keyword>
<dbReference type="OrthoDB" id="18585at2759"/>
<evidence type="ECO:0000313" key="9">
    <source>
        <dbReference type="Proteomes" id="UP000038040"/>
    </source>
</evidence>
<name>A0A158Q3T0_DRAME</name>
<dbReference type="WBParaSite" id="DME_0000310301-mRNA-1">
    <property type="protein sequence ID" value="DME_0000310301-mRNA-1"/>
    <property type="gene ID" value="DME_0000310301"/>
</dbReference>
<keyword evidence="6" id="KW-0325">Glycoprotein</keyword>
<dbReference type="PANTHER" id="PTHR11923:SF103">
    <property type="entry name" value="SCAVENGER RECEPTOR (CD36 FAMILY) RELATED"/>
    <property type="match status" value="1"/>
</dbReference>
<organism evidence="9 11">
    <name type="scientific">Dracunculus medinensis</name>
    <name type="common">Guinea worm</name>
    <dbReference type="NCBI Taxonomy" id="318479"/>
    <lineage>
        <taxon>Eukaryota</taxon>
        <taxon>Metazoa</taxon>
        <taxon>Ecdysozoa</taxon>
        <taxon>Nematoda</taxon>
        <taxon>Chromadorea</taxon>
        <taxon>Rhabditida</taxon>
        <taxon>Spirurina</taxon>
        <taxon>Dracunculoidea</taxon>
        <taxon>Dracunculidae</taxon>
        <taxon>Dracunculus</taxon>
    </lineage>
</organism>
<dbReference type="PRINTS" id="PR01609">
    <property type="entry name" value="CD36FAMILY"/>
</dbReference>
<dbReference type="Pfam" id="PF01130">
    <property type="entry name" value="CD36"/>
    <property type="match status" value="1"/>
</dbReference>
<evidence type="ECO:0000313" key="8">
    <source>
        <dbReference type="EMBL" id="VDN57289.1"/>
    </source>
</evidence>
<dbReference type="GO" id="GO:0016020">
    <property type="term" value="C:membrane"/>
    <property type="evidence" value="ECO:0007669"/>
    <property type="project" value="UniProtKB-SubCell"/>
</dbReference>
<dbReference type="Proteomes" id="UP000274756">
    <property type="component" value="Unassembled WGS sequence"/>
</dbReference>
<accession>A0A158Q3T0</accession>
<keyword evidence="3 7" id="KW-0812">Transmembrane</keyword>
<dbReference type="GO" id="GO:0005044">
    <property type="term" value="F:scavenger receptor activity"/>
    <property type="evidence" value="ECO:0007669"/>
    <property type="project" value="TreeGrafter"/>
</dbReference>
<dbReference type="AlphaFoldDB" id="A0A158Q3T0"/>
<evidence type="ECO:0000256" key="1">
    <source>
        <dbReference type="ARBA" id="ARBA00004370"/>
    </source>
</evidence>
<keyword evidence="5 7" id="KW-0472">Membrane</keyword>
<comment type="subcellular location">
    <subcellularLocation>
        <location evidence="1">Membrane</location>
    </subcellularLocation>
</comment>
<evidence type="ECO:0000313" key="11">
    <source>
        <dbReference type="WBParaSite" id="DME_0000310301-mRNA-1"/>
    </source>
</evidence>
<evidence type="ECO:0000313" key="10">
    <source>
        <dbReference type="Proteomes" id="UP000274756"/>
    </source>
</evidence>
<evidence type="ECO:0000256" key="7">
    <source>
        <dbReference type="SAM" id="Phobius"/>
    </source>
</evidence>
<dbReference type="EMBL" id="UYYG01001159">
    <property type="protein sequence ID" value="VDN57289.1"/>
    <property type="molecule type" value="Genomic_DNA"/>
</dbReference>
<evidence type="ECO:0000256" key="4">
    <source>
        <dbReference type="ARBA" id="ARBA00022989"/>
    </source>
</evidence>
<dbReference type="InterPro" id="IPR002159">
    <property type="entry name" value="CD36_fam"/>
</dbReference>
<reference evidence="11" key="1">
    <citation type="submission" date="2016-04" db="UniProtKB">
        <authorList>
            <consortium name="WormBaseParasite"/>
        </authorList>
    </citation>
    <scope>IDENTIFICATION</scope>
</reference>
<dbReference type="Proteomes" id="UP000038040">
    <property type="component" value="Unplaced"/>
</dbReference>
<evidence type="ECO:0000256" key="3">
    <source>
        <dbReference type="ARBA" id="ARBA00022692"/>
    </source>
</evidence>
<evidence type="ECO:0000256" key="6">
    <source>
        <dbReference type="ARBA" id="ARBA00023180"/>
    </source>
</evidence>
<evidence type="ECO:0000256" key="2">
    <source>
        <dbReference type="ARBA" id="ARBA00010532"/>
    </source>
</evidence>
<sequence>MFSTQNPKEILKGEKPKMKWIGPYSYTIKRWKEIHSMGKGVVTYKEYHSYNFMQNDSCGKCDPNQKILIPNIIFQKILETTNVGGKPKTGTMEPFVEPTVGEALFSGYSDEFLNSLCGSPLSFFCATFDLPEKIAFIENNTNNGIFEISTGELDNGESIGQILKWNNNTHLSLWNVDNLEKKIEGSDGGLYKPFIQKSDVLKIFAPGLCRSFPLEFSEEIDYKGLLGYRYVVSQSVFDDNSPENKKYCVFSGKKFFSENETCLPKGLLDISYCEKGSPPIVISLPNFHFADNIVKQSVIGMNDSSTDHDAIFIDIEPRTGVLLRAFRRSQINIAFWKGWDGREDARLMNVRNSIIPIFAQFETVEIDNETFKSLFNRLIRSEEIASLLSKIAIILGIFIVMATALLLFIFPNRLNLCMENRSRISVATTPYKHDKALSMSHIS</sequence>
<dbReference type="PANTHER" id="PTHR11923">
    <property type="entry name" value="SCAVENGER RECEPTOR CLASS B TYPE-1 SR-B1"/>
    <property type="match status" value="1"/>
</dbReference>
<reference evidence="8 10" key="2">
    <citation type="submission" date="2018-11" db="EMBL/GenBank/DDBJ databases">
        <authorList>
            <consortium name="Pathogen Informatics"/>
        </authorList>
    </citation>
    <scope>NUCLEOTIDE SEQUENCE [LARGE SCALE GENOMIC DNA]</scope>
</reference>
<proteinExistence type="inferred from homology"/>
<keyword evidence="4 7" id="KW-1133">Transmembrane helix</keyword>
<feature type="transmembrane region" description="Helical" evidence="7">
    <location>
        <begin position="387"/>
        <end position="410"/>
    </location>
</feature>
<dbReference type="GO" id="GO:0005737">
    <property type="term" value="C:cytoplasm"/>
    <property type="evidence" value="ECO:0007669"/>
    <property type="project" value="TreeGrafter"/>
</dbReference>
<dbReference type="STRING" id="318479.A0A158Q3T0"/>
<evidence type="ECO:0000256" key="5">
    <source>
        <dbReference type="ARBA" id="ARBA00023136"/>
    </source>
</evidence>